<feature type="domain" description="DUF7507" evidence="2">
    <location>
        <begin position="2367"/>
        <end position="2469"/>
    </location>
</feature>
<dbReference type="PANTHER" id="PTHR34819:SF3">
    <property type="entry name" value="CELL SURFACE PROTEIN"/>
    <property type="match status" value="1"/>
</dbReference>
<protein>
    <submittedName>
        <fullName evidence="3">Conserved repeat domain-containing protein</fullName>
    </submittedName>
</protein>
<feature type="non-terminal residue" evidence="3">
    <location>
        <position position="1"/>
    </location>
</feature>
<feature type="domain" description="DUF7507" evidence="2">
    <location>
        <begin position="526"/>
        <end position="629"/>
    </location>
</feature>
<feature type="non-terminal residue" evidence="3">
    <location>
        <position position="2633"/>
    </location>
</feature>
<gene>
    <name evidence="3" type="ORF">SAMN05216276_11281</name>
</gene>
<sequence>TPGVITCPVATLAPQASTTCTSTYVATQADVDAESIVNTATASGTPPTGPPVTSDPSTATITATSDPSLSLLKTASPSTVTAAGRTVIYSYLVVNTGNETLTGVGATDTAFSGSGTPPVITCPVTTLAPQATTTCTGTYVTTQADIDAGSVANTAVASGTPPTGPAVTSDPSTATVTATPELGLALLKTGTPNILAAAGRTVTYSYRVVNTGNATLTGVGVVDTSFSGTGTPPVITCPVTTLAPQATTTCTGTYVTTQADIDSAALVNTATASGTPPTGPPVTSDPATAILTTLSAPGLALLKTASPSTVASAGRRVTYSYQVVNTGNTTLTGVGATDTAFSGSGTPQVVTCPVTTLAPQASTTCTGTYVVTQADVDAGSIVNTAVASGTPPTGPAVTSAPSTATVAAVLAPGLALLKTTSPSSVSVAGQTIIYSYLIVNNGNATLTGVAVVDTVFSGTGTPPVVTCPVTTLVPRASTTCTGTYVVTQADIDAGSVVNTAVVSGTPPTGPAVTSAPSTATLAAALAPDLTVLKTAIPSTVTDAGQTITYSYGVVNTGNATLTGVAVVDTVFSGTGTPPMITCPVTTLAPQASTTCTGTYVTTQADIDAGSVVNTAVASGTPPTGPAVTSNPSTATVAAELISGLALLKTASPSTVTAAGQTVTYSYLVTNTGNVTLTGAGVTDAAFSGSGTPPVITCPVTTLAPQDSTTCTSTYVTTQADVDAGSIVNTATASGTPPTGPAVTSAPSTATVTAMPALGLTVVKTASPSTVTAAGQTVTYSYLVTNTGNATLSGVGATDTAFSGSGTPPVITCPVTTLLPQASTTCTSTYVTTQADVDAGSVVNTAVASGTPPTGLAVTSSPSTATVTATPAPGLTVLKAAVPSTVTAAGQTITYSYLVVNTGNVTLTGVGATDTAFSGTGTPPVVTCPVTTLAPQASTTCTGTYVTTQADIDAGSVVNTAVASGAPPTGPAVTSAPSTATVTATSAPGLTVLKAAVPSTVTAAGQTVTYSYAIVNNGNATLTGVGATDTAFSGTGTPGVITCPVTTLAPQATTTCTSTYVTTQADVDAGTIVNTAVASGTPPTGPPVMSAPSTATATATSRPELSLLKTAFPSDVTVAGQTITYSYRVVNTGNATLTGVGATDTAFSGSGTPPVITCPVTTLLPQATTTCTGTYVTTQTDVDAGSIVNTAVASGTPPTGPAVTSAPSTATVTGDPVAGLTLLKTASPSAVSAAGRTITYSYLIVNNGNATLTGVGVVDTSFSGSGTPSAVTCPVTTLAPQGSTTCTRTYVTTQADADAGSVVNTAVASGTPPTGPAVTSAPSTATVGITSAPSLSLLKTASPSTVTVPGQTITYSYLVTNTGNATLTGVGATDTAFSGSGTPGVVTCPVTTLAPQATTTCTGTYVTTQADVNAGSVVNTAVASGTPPTGPAVTSAPSTVTVTATTAPGLTVVKTVLPSTVTAAGQTVTYSYLVTNTGNVTLTGAGVVDTAFSGSGTPPVISCPVTTLAPQATTTCTSTYVITQADIDAGSVANTAVASGTPPTGPAVTSSPSSVTVAVADDVSLTLVKTASPSTVSAAGQAVTYSYLVTNTGNVTLSGVGATDTVFSGSGTPGVVTCPVTTLAPQASTTCTGTYVTTQADVDAGSIVNTAVASGTPPTGPTVTSSPSTATVTGNPVAGLTLLKTASPSTVTAAGQTVTYSYAIVNTGNATLTGVGVVDTAFSGSGTPGVVTCPVTTLAPQASTTCTGTYVTTQADVDAGSIANTATASGTPPTGPAVTSSPSTATVTGNPVAGLTLLKTASPSTVTAAGQTVTYSYLIVNNGSATLTGVGVVDTAFSGSGTPGVVTCPVTTLAPQASTTCTGTYAVTQADVDAGSVVNTAVASGTPPTGPAVTSAPSTATVTATSRPELSLLKTAFPSTVVSAGQTITYSYLVVNTGNTTLTGVGAVDTAFSGSGTPGVVTCPVTTLAPQASTTCTGTYVVTQADVDAGSVVNTAVASGTPPTGPAVTSDPSTATVMATSVPGLTMVKTASPSTVSAAGQTVTYSYAIVNTGNATLIGVGVVDTAFSGSGTPSAVACPVTTLAPQASTTCTRTYVVTQADVDAGSIVNTAVASGIPPTGPAVTSSPSSATVAITLAPSLTLLKTASPSTVSAAGQTVTYSYMIVNTGNATLTGVGVVDTSFSGTGTPGVVTCPVTTLAPQASTMCTGMYVTTQADVDAGSIVNAAVASGTPPTGPAVTSAPSTATVTATSVPGLTVAKTASPSTVSAAGQTVSYSYLIVNNGNATLTGVAVVDTSFSGSGTPPVITCPVTTLAPQASTTCTGTYAVTQADVNVGSVVNTAVASGTPPTGPPVTAPPTTATVTADLIPSLTLLKTAVPSTVTAAGQTITYSYLVVNTGNATLTGVGAVDTAFSGTGTPGVVTCPVTTLAPQAMTTCTGTYVTTQADVDAGSVVNTATASGTPPTGPTVASAPSTATVTATSRPELSLLKTAFPSAVTAAGQTITYSYLVVNTGNATLTGVGATDTAFSGSGTPPVITCPVTTLAPQAMTTCTGTYVTTQADVDAGSVVNTATASGTPQTGPAVISAPSTATITEDLVAGLTLLKTAVPSAVSAAGRTITYSYLVVNTGNETLTG</sequence>
<feature type="domain" description="DUF7507" evidence="2">
    <location>
        <begin position="759"/>
        <end position="859"/>
    </location>
</feature>
<dbReference type="InterPro" id="IPR013783">
    <property type="entry name" value="Ig-like_fold"/>
</dbReference>
<keyword evidence="4" id="KW-1185">Reference proteome</keyword>
<feature type="domain" description="DUF7507" evidence="2">
    <location>
        <begin position="1446"/>
        <end position="1549"/>
    </location>
</feature>
<dbReference type="EMBL" id="FZOD01000128">
    <property type="protein sequence ID" value="SNT64667.1"/>
    <property type="molecule type" value="Genomic_DNA"/>
</dbReference>
<feature type="domain" description="DUF7507" evidence="2">
    <location>
        <begin position="871"/>
        <end position="974"/>
    </location>
</feature>
<feature type="domain" description="DUF7507" evidence="2">
    <location>
        <begin position="1907"/>
        <end position="2009"/>
    </location>
</feature>
<feature type="domain" description="DUF7507" evidence="2">
    <location>
        <begin position="2482"/>
        <end position="2583"/>
    </location>
</feature>
<feature type="domain" description="DUF7507" evidence="2">
    <location>
        <begin position="1102"/>
        <end position="1204"/>
    </location>
</feature>
<feature type="domain" description="DUF7507" evidence="2">
    <location>
        <begin position="296"/>
        <end position="399"/>
    </location>
</feature>
<dbReference type="NCBIfam" id="TIGR01451">
    <property type="entry name" value="B_ant_repeat"/>
    <property type="match status" value="4"/>
</dbReference>
<feature type="domain" description="DUF7507" evidence="2">
    <location>
        <begin position="184"/>
        <end position="284"/>
    </location>
</feature>
<dbReference type="Pfam" id="PF24346">
    <property type="entry name" value="DUF7507"/>
    <property type="match status" value="23"/>
</dbReference>
<feature type="domain" description="DUF7507" evidence="2">
    <location>
        <begin position="1331"/>
        <end position="1434"/>
    </location>
</feature>
<reference evidence="3 4" key="1">
    <citation type="submission" date="2017-06" db="EMBL/GenBank/DDBJ databases">
        <authorList>
            <person name="Kim H.J."/>
            <person name="Triplett B.A."/>
        </authorList>
    </citation>
    <scope>NUCLEOTIDE SEQUENCE [LARGE SCALE GENOMIC DNA]</scope>
    <source>
        <strain evidence="3 4">CGMCC 4.2132</strain>
    </source>
</reference>
<dbReference type="InterPro" id="IPR055354">
    <property type="entry name" value="DUF7507"/>
</dbReference>
<feature type="domain" description="DUF7507" evidence="2">
    <location>
        <begin position="2252"/>
        <end position="2354"/>
    </location>
</feature>
<dbReference type="Proteomes" id="UP000198282">
    <property type="component" value="Unassembled WGS sequence"/>
</dbReference>
<feature type="compositionally biased region" description="Low complexity" evidence="1">
    <location>
        <begin position="1764"/>
        <end position="1784"/>
    </location>
</feature>
<organism evidence="3 4">
    <name type="scientific">Streptosporangium subroseum</name>
    <dbReference type="NCBI Taxonomy" id="106412"/>
    <lineage>
        <taxon>Bacteria</taxon>
        <taxon>Bacillati</taxon>
        <taxon>Actinomycetota</taxon>
        <taxon>Actinomycetes</taxon>
        <taxon>Streptosporangiales</taxon>
        <taxon>Streptosporangiaceae</taxon>
        <taxon>Streptosporangium</taxon>
    </lineage>
</organism>
<name>A0A239PC64_9ACTN</name>
<feature type="domain" description="DUF7507" evidence="2">
    <location>
        <begin position="1793"/>
        <end position="1894"/>
    </location>
</feature>
<dbReference type="Gene3D" id="2.60.40.10">
    <property type="entry name" value="Immunoglobulins"/>
    <property type="match status" value="1"/>
</dbReference>
<feature type="domain" description="DUF7507" evidence="2">
    <location>
        <begin position="7"/>
        <end position="54"/>
    </location>
</feature>
<evidence type="ECO:0000259" key="2">
    <source>
        <dbReference type="Pfam" id="PF24346"/>
    </source>
</evidence>
<evidence type="ECO:0000313" key="4">
    <source>
        <dbReference type="Proteomes" id="UP000198282"/>
    </source>
</evidence>
<feature type="domain" description="DUF7507" evidence="2">
    <location>
        <begin position="986"/>
        <end position="1089"/>
    </location>
</feature>
<dbReference type="PANTHER" id="PTHR34819">
    <property type="entry name" value="LARGE CYSTEINE-RICH PERIPLASMIC PROTEIN OMCB"/>
    <property type="match status" value="1"/>
</dbReference>
<feature type="domain" description="DUF7507" evidence="2">
    <location>
        <begin position="67"/>
        <end position="169"/>
    </location>
</feature>
<dbReference type="InterPro" id="IPR051172">
    <property type="entry name" value="Chlamydia_OmcB"/>
</dbReference>
<feature type="domain" description="DUF7507" evidence="2">
    <location>
        <begin position="1218"/>
        <end position="1319"/>
    </location>
</feature>
<feature type="region of interest" description="Disordered" evidence="1">
    <location>
        <begin position="1763"/>
        <end position="1784"/>
    </location>
</feature>
<evidence type="ECO:0000256" key="1">
    <source>
        <dbReference type="SAM" id="MobiDB-lite"/>
    </source>
</evidence>
<feature type="domain" description="DUF7507" evidence="2">
    <location>
        <begin position="1563"/>
        <end position="1664"/>
    </location>
</feature>
<feature type="domain" description="DUF7507" evidence="2">
    <location>
        <begin position="2136"/>
        <end position="2239"/>
    </location>
</feature>
<evidence type="ECO:0000313" key="3">
    <source>
        <dbReference type="EMBL" id="SNT64667.1"/>
    </source>
</evidence>
<dbReference type="GO" id="GO:0005975">
    <property type="term" value="P:carbohydrate metabolic process"/>
    <property type="evidence" value="ECO:0007669"/>
    <property type="project" value="UniProtKB-ARBA"/>
</dbReference>
<proteinExistence type="predicted"/>
<feature type="region of interest" description="Disordered" evidence="1">
    <location>
        <begin position="39"/>
        <end position="60"/>
    </location>
</feature>
<feature type="domain" description="DUF7507" evidence="2">
    <location>
        <begin position="1678"/>
        <end position="1779"/>
    </location>
</feature>
<feature type="compositionally biased region" description="Low complexity" evidence="1">
    <location>
        <begin position="39"/>
        <end position="58"/>
    </location>
</feature>
<feature type="domain" description="DUF7507" evidence="2">
    <location>
        <begin position="411"/>
        <end position="514"/>
    </location>
</feature>
<dbReference type="InterPro" id="IPR047589">
    <property type="entry name" value="DUF11_rpt"/>
</dbReference>
<feature type="domain" description="DUF7507" evidence="2">
    <location>
        <begin position="2022"/>
        <end position="2124"/>
    </location>
</feature>
<feature type="domain" description="DUF7507" evidence="2">
    <location>
        <begin position="644"/>
        <end position="744"/>
    </location>
</feature>
<accession>A0A239PC64</accession>